<dbReference type="RefSeq" id="WP_084604199.1">
    <property type="nucleotide sequence ID" value="NZ_FQXR01000006.1"/>
</dbReference>
<dbReference type="Pfam" id="PF14684">
    <property type="entry name" value="Tricorn_C1"/>
    <property type="match status" value="1"/>
</dbReference>
<dbReference type="AlphaFoldDB" id="A0A1M5X5N4"/>
<evidence type="ECO:0000313" key="4">
    <source>
        <dbReference type="EMBL" id="SHH95125.1"/>
    </source>
</evidence>
<evidence type="ECO:0000256" key="1">
    <source>
        <dbReference type="SAM" id="SignalP"/>
    </source>
</evidence>
<dbReference type="Gene3D" id="3.30.750.44">
    <property type="match status" value="1"/>
</dbReference>
<organism evidence="4 5">
    <name type="scientific">Sporanaerobacter acetigenes DSM 13106</name>
    <dbReference type="NCBI Taxonomy" id="1123281"/>
    <lineage>
        <taxon>Bacteria</taxon>
        <taxon>Bacillati</taxon>
        <taxon>Bacillota</taxon>
        <taxon>Tissierellia</taxon>
        <taxon>Tissierellales</taxon>
        <taxon>Sporanaerobacteraceae</taxon>
        <taxon>Sporanaerobacter</taxon>
    </lineage>
</organism>
<dbReference type="STRING" id="1123281.SAMN02745180_01503"/>
<dbReference type="Pfam" id="PF03572">
    <property type="entry name" value="Peptidase_S41"/>
    <property type="match status" value="1"/>
</dbReference>
<sequence length="413" mass="47727">MRSKNRKKLLFYVLTFILVSTTLAGCSSNKDSVATINRELTVEEKVEDFEYMYKTLEENYPFFKVNERVNRINWLANKDEYKKRIKETRNDEEFANELNMILCELNNDHTHLLSKDAFDSYYKLYAYKADKYNKPWGKVLDNKKVKARYNFTEKNLEELKNENYLQNSKPAFKSDIIIPNDVAYIKVKQMDGFRIEEDGVEIRKFLESIKDYPKLIVDIRGNGGGSDYYWVKNIVQPLINKPLSVDYYLFAKGGEDSQKFYKARKMNLKDISTLDENLIHKFPEEISTDFKYYKLSTDKIKPKNPVGFKGKIYLLVNSGVYSSSESFASFAKGSGFATLVGGRTGGDGIGIDPLLFSLPNSGLVVRYSSLLCLNPDYTINEEVQTTPDIELSPFSPVDHKYDKCIQYVINDEI</sequence>
<reference evidence="4 5" key="1">
    <citation type="submission" date="2016-11" db="EMBL/GenBank/DDBJ databases">
        <authorList>
            <person name="Jaros S."/>
            <person name="Januszkiewicz K."/>
            <person name="Wedrychowicz H."/>
        </authorList>
    </citation>
    <scope>NUCLEOTIDE SEQUENCE [LARGE SCALE GENOMIC DNA]</scope>
    <source>
        <strain evidence="4 5">DSM 13106</strain>
    </source>
</reference>
<dbReference type="GO" id="GO:0006508">
    <property type="term" value="P:proteolysis"/>
    <property type="evidence" value="ECO:0007669"/>
    <property type="project" value="UniProtKB-KW"/>
</dbReference>
<protein>
    <submittedName>
        <fullName evidence="4">Tricorn protease C1 domain-containing protein</fullName>
    </submittedName>
</protein>
<keyword evidence="1" id="KW-0732">Signal</keyword>
<dbReference type="PROSITE" id="PS51257">
    <property type="entry name" value="PROKAR_LIPOPROTEIN"/>
    <property type="match status" value="1"/>
</dbReference>
<feature type="signal peptide" evidence="1">
    <location>
        <begin position="1"/>
        <end position="24"/>
    </location>
</feature>
<evidence type="ECO:0000259" key="3">
    <source>
        <dbReference type="Pfam" id="PF14684"/>
    </source>
</evidence>
<feature type="chain" id="PRO_5038434198" evidence="1">
    <location>
        <begin position="25"/>
        <end position="413"/>
    </location>
</feature>
<dbReference type="OrthoDB" id="1653205at2"/>
<gene>
    <name evidence="4" type="ORF">SAMN02745180_01503</name>
</gene>
<name>A0A1M5X5N4_9FIRM</name>
<dbReference type="EMBL" id="FQXR01000006">
    <property type="protein sequence ID" value="SHH95125.1"/>
    <property type="molecule type" value="Genomic_DNA"/>
</dbReference>
<evidence type="ECO:0000259" key="2">
    <source>
        <dbReference type="Pfam" id="PF03572"/>
    </source>
</evidence>
<dbReference type="Gene3D" id="3.90.226.10">
    <property type="entry name" value="2-enoyl-CoA Hydratase, Chain A, domain 1"/>
    <property type="match status" value="1"/>
</dbReference>
<dbReference type="GO" id="GO:0008236">
    <property type="term" value="F:serine-type peptidase activity"/>
    <property type="evidence" value="ECO:0007669"/>
    <property type="project" value="InterPro"/>
</dbReference>
<evidence type="ECO:0000313" key="5">
    <source>
        <dbReference type="Proteomes" id="UP000184389"/>
    </source>
</evidence>
<dbReference type="InterPro" id="IPR005151">
    <property type="entry name" value="Tail-specific_protease"/>
</dbReference>
<feature type="domain" description="Tail specific protease" evidence="2">
    <location>
        <begin position="181"/>
        <end position="390"/>
    </location>
</feature>
<dbReference type="Proteomes" id="UP000184389">
    <property type="component" value="Unassembled WGS sequence"/>
</dbReference>
<dbReference type="InterPro" id="IPR029045">
    <property type="entry name" value="ClpP/crotonase-like_dom_sf"/>
</dbReference>
<dbReference type="SUPFAM" id="SSF52096">
    <property type="entry name" value="ClpP/crotonase"/>
    <property type="match status" value="1"/>
</dbReference>
<proteinExistence type="predicted"/>
<accession>A0A1M5X5N4</accession>
<keyword evidence="4" id="KW-0645">Protease</keyword>
<feature type="domain" description="Tricorn protease C1" evidence="3">
    <location>
        <begin position="43"/>
        <end position="99"/>
    </location>
</feature>
<keyword evidence="5" id="KW-1185">Reference proteome</keyword>
<dbReference type="InterPro" id="IPR028204">
    <property type="entry name" value="Tricorn_C1"/>
</dbReference>
<keyword evidence="4" id="KW-0378">Hydrolase</keyword>